<dbReference type="Gene3D" id="3.90.45.10">
    <property type="entry name" value="Peptide deformylase"/>
    <property type="match status" value="1"/>
</dbReference>
<protein>
    <recommendedName>
        <fullName evidence="5">Peptide deformylase</fullName>
        <shortName evidence="5">PDF</shortName>
        <ecNumber evidence="5">3.5.1.88</ecNumber>
    </recommendedName>
    <alternativeName>
        <fullName evidence="5">Polypeptide deformylase</fullName>
    </alternativeName>
</protein>
<dbReference type="RefSeq" id="WP_120540789.1">
    <property type="nucleotide sequence ID" value="NZ_RAVZ01000064.1"/>
</dbReference>
<evidence type="ECO:0000256" key="2">
    <source>
        <dbReference type="ARBA" id="ARBA00022723"/>
    </source>
</evidence>
<organism evidence="6 7">
    <name type="scientific">Corallococcus terminator</name>
    <dbReference type="NCBI Taxonomy" id="2316733"/>
    <lineage>
        <taxon>Bacteria</taxon>
        <taxon>Pseudomonadati</taxon>
        <taxon>Myxococcota</taxon>
        <taxon>Myxococcia</taxon>
        <taxon>Myxococcales</taxon>
        <taxon>Cystobacterineae</taxon>
        <taxon>Myxococcaceae</taxon>
        <taxon>Corallococcus</taxon>
    </lineage>
</organism>
<dbReference type="SUPFAM" id="SSF56420">
    <property type="entry name" value="Peptide deformylase"/>
    <property type="match status" value="1"/>
</dbReference>
<dbReference type="Pfam" id="PF01327">
    <property type="entry name" value="Pep_deformylase"/>
    <property type="match status" value="1"/>
</dbReference>
<feature type="active site" evidence="5">
    <location>
        <position position="153"/>
    </location>
</feature>
<dbReference type="GO" id="GO:0006412">
    <property type="term" value="P:translation"/>
    <property type="evidence" value="ECO:0007669"/>
    <property type="project" value="UniProtKB-UniRule"/>
</dbReference>
<evidence type="ECO:0000256" key="3">
    <source>
        <dbReference type="ARBA" id="ARBA00022801"/>
    </source>
</evidence>
<comment type="cofactor">
    <cofactor evidence="5">
        <name>Fe(2+)</name>
        <dbReference type="ChEBI" id="CHEBI:29033"/>
    </cofactor>
    <text evidence="5">Binds 1 Fe(2+) ion.</text>
</comment>
<feature type="binding site" evidence="5">
    <location>
        <position position="110"/>
    </location>
    <ligand>
        <name>Fe cation</name>
        <dbReference type="ChEBI" id="CHEBI:24875"/>
    </ligand>
</feature>
<feature type="binding site" evidence="5">
    <location>
        <position position="152"/>
    </location>
    <ligand>
        <name>Fe cation</name>
        <dbReference type="ChEBI" id="CHEBI:24875"/>
    </ligand>
</feature>
<comment type="catalytic activity">
    <reaction evidence="5">
        <text>N-terminal N-formyl-L-methionyl-[peptide] + H2O = N-terminal L-methionyl-[peptide] + formate</text>
        <dbReference type="Rhea" id="RHEA:24420"/>
        <dbReference type="Rhea" id="RHEA-COMP:10639"/>
        <dbReference type="Rhea" id="RHEA-COMP:10640"/>
        <dbReference type="ChEBI" id="CHEBI:15377"/>
        <dbReference type="ChEBI" id="CHEBI:15740"/>
        <dbReference type="ChEBI" id="CHEBI:49298"/>
        <dbReference type="ChEBI" id="CHEBI:64731"/>
        <dbReference type="EC" id="3.5.1.88"/>
    </reaction>
</comment>
<reference evidence="7" key="1">
    <citation type="submission" date="2018-09" db="EMBL/GenBank/DDBJ databases">
        <authorList>
            <person name="Livingstone P.G."/>
            <person name="Whitworth D.E."/>
        </authorList>
    </citation>
    <scope>NUCLEOTIDE SEQUENCE [LARGE SCALE GENOMIC DNA]</scope>
    <source>
        <strain evidence="7">CA054A</strain>
    </source>
</reference>
<dbReference type="AlphaFoldDB" id="A0A3A8JD34"/>
<comment type="similarity">
    <text evidence="1 5">Belongs to the polypeptide deformylase family.</text>
</comment>
<comment type="caution">
    <text evidence="6">The sequence shown here is derived from an EMBL/GenBank/DDBJ whole genome shotgun (WGS) entry which is preliminary data.</text>
</comment>
<keyword evidence="7" id="KW-1185">Reference proteome</keyword>
<dbReference type="CDD" id="cd00487">
    <property type="entry name" value="Pep_deformylase"/>
    <property type="match status" value="1"/>
</dbReference>
<evidence type="ECO:0000313" key="7">
    <source>
        <dbReference type="Proteomes" id="UP000268094"/>
    </source>
</evidence>
<comment type="function">
    <text evidence="5">Removes the formyl group from the N-terminal Met of newly synthesized proteins. Requires at least a dipeptide for an efficient rate of reaction. N-terminal L-methionine is a prerequisite for activity but the enzyme has broad specificity at other positions.</text>
</comment>
<dbReference type="InterPro" id="IPR036821">
    <property type="entry name" value="Peptide_deformylase_sf"/>
</dbReference>
<dbReference type="NCBIfam" id="NF001159">
    <property type="entry name" value="PRK00150.1-3"/>
    <property type="match status" value="1"/>
</dbReference>
<keyword evidence="5" id="KW-0408">Iron</keyword>
<dbReference type="Proteomes" id="UP000268094">
    <property type="component" value="Unassembled WGS sequence"/>
</dbReference>
<dbReference type="GO" id="GO:0046872">
    <property type="term" value="F:metal ion binding"/>
    <property type="evidence" value="ECO:0007669"/>
    <property type="project" value="UniProtKB-KW"/>
</dbReference>
<dbReference type="PRINTS" id="PR01576">
    <property type="entry name" value="PDEFORMYLASE"/>
</dbReference>
<name>A0A3A8JD34_9BACT</name>
<accession>A0A3A8JD34</accession>
<gene>
    <name evidence="5 6" type="primary">def</name>
    <name evidence="6" type="ORF">D7V88_12105</name>
</gene>
<evidence type="ECO:0000256" key="4">
    <source>
        <dbReference type="ARBA" id="ARBA00022917"/>
    </source>
</evidence>
<sequence length="208" mass="23023">MVLKIVQAGEPVLRQRARELTPEEIGSEDTRQLIALMRDTMRDAPGVGLAAPQVGVGLRLVVIEDRAEYQAGATPADLATRERAPVAFHVLINPKLVVEDPTPMEFHEGCLSVNGLAALVARARGVRVEALDEKGQPVTLSARGWYARILQHEVDHLEGTLYVDRMETRSLTTQDNHRRHWMGRSTAQVREALGLPERQTAISPEDKS</sequence>
<proteinExistence type="inferred from homology"/>
<dbReference type="FunFam" id="3.90.45.10:FF:000003">
    <property type="entry name" value="Peptide deformylase"/>
    <property type="match status" value="1"/>
</dbReference>
<dbReference type="HAMAP" id="MF_00163">
    <property type="entry name" value="Pep_deformylase"/>
    <property type="match status" value="1"/>
</dbReference>
<dbReference type="GO" id="GO:0042586">
    <property type="term" value="F:peptide deformylase activity"/>
    <property type="evidence" value="ECO:0007669"/>
    <property type="project" value="UniProtKB-UniRule"/>
</dbReference>
<feature type="binding site" evidence="5">
    <location>
        <position position="156"/>
    </location>
    <ligand>
        <name>Fe cation</name>
        <dbReference type="ChEBI" id="CHEBI:24875"/>
    </ligand>
</feature>
<dbReference type="OrthoDB" id="9804313at2"/>
<keyword evidence="3 5" id="KW-0378">Hydrolase</keyword>
<dbReference type="NCBIfam" id="TIGR00079">
    <property type="entry name" value="pept_deformyl"/>
    <property type="match status" value="1"/>
</dbReference>
<dbReference type="EMBL" id="RAVZ01000064">
    <property type="protein sequence ID" value="RKG89760.1"/>
    <property type="molecule type" value="Genomic_DNA"/>
</dbReference>
<evidence type="ECO:0000256" key="1">
    <source>
        <dbReference type="ARBA" id="ARBA00010759"/>
    </source>
</evidence>
<dbReference type="PANTHER" id="PTHR10458:SF2">
    <property type="entry name" value="PEPTIDE DEFORMYLASE, MITOCHONDRIAL"/>
    <property type="match status" value="1"/>
</dbReference>
<dbReference type="PANTHER" id="PTHR10458">
    <property type="entry name" value="PEPTIDE DEFORMYLASE"/>
    <property type="match status" value="1"/>
</dbReference>
<keyword evidence="4 5" id="KW-0648">Protein biosynthesis</keyword>
<keyword evidence="2 5" id="KW-0479">Metal-binding</keyword>
<evidence type="ECO:0000313" key="6">
    <source>
        <dbReference type="EMBL" id="RKG89760.1"/>
    </source>
</evidence>
<dbReference type="InterPro" id="IPR023635">
    <property type="entry name" value="Peptide_deformylase"/>
</dbReference>
<evidence type="ECO:0000256" key="5">
    <source>
        <dbReference type="HAMAP-Rule" id="MF_00163"/>
    </source>
</evidence>
<dbReference type="PIRSF" id="PIRSF004749">
    <property type="entry name" value="Pep_def"/>
    <property type="match status" value="1"/>
</dbReference>
<dbReference type="EC" id="3.5.1.88" evidence="5"/>